<sequence>MYPMFLSPRSKHLGEYVELLDLSSLIQLLLKKVGQTIFGMLAAGAEGQTLKQLLEFLGHESIDKFLAKSPTSKLFKKKLSNPKAGLECSLKNGVWLDKKVEPIQSSYQKVLKTVYKTKASSVDFGNKETKGLIPSIVERDDFDENSVMVIANALYFKGKWSNPFYANKTKDKHFSLINGRKVSVPFMTSTKEFDYGSFEGYKMIKLPYKSDKSNMFSMYIFLPHEKAGLKKLLQNFHSNDALFHGKFDLKRQSFAELWIPKFKLSCKFEAKDVMKQMGLTLPFEETNKELSGIVEPRRRFDNLLYVSKILQKSFVEIDEKGTEAAAYSAMYGKIGCSKHASKPPPRPSFVADHPFMFMIREDSSQAVLLVGVVLSPLDNN</sequence>
<dbReference type="PANTHER" id="PTHR11461:SF315">
    <property type="entry name" value="SERPIN-Z3-LIKE"/>
    <property type="match status" value="1"/>
</dbReference>
<organism evidence="4 5">
    <name type="scientific">Artemisia annua</name>
    <name type="common">Sweet wormwood</name>
    <dbReference type="NCBI Taxonomy" id="35608"/>
    <lineage>
        <taxon>Eukaryota</taxon>
        <taxon>Viridiplantae</taxon>
        <taxon>Streptophyta</taxon>
        <taxon>Embryophyta</taxon>
        <taxon>Tracheophyta</taxon>
        <taxon>Spermatophyta</taxon>
        <taxon>Magnoliopsida</taxon>
        <taxon>eudicotyledons</taxon>
        <taxon>Gunneridae</taxon>
        <taxon>Pentapetalae</taxon>
        <taxon>asterids</taxon>
        <taxon>campanulids</taxon>
        <taxon>Asterales</taxon>
        <taxon>Asteraceae</taxon>
        <taxon>Asteroideae</taxon>
        <taxon>Anthemideae</taxon>
        <taxon>Artemisiinae</taxon>
        <taxon>Artemisia</taxon>
    </lineage>
</organism>
<dbReference type="SMART" id="SM00093">
    <property type="entry name" value="SERPIN"/>
    <property type="match status" value="1"/>
</dbReference>
<proteinExistence type="inferred from homology"/>
<reference evidence="4 5" key="1">
    <citation type="journal article" date="2018" name="Mol. Plant">
        <title>The genome of Artemisia annua provides insight into the evolution of Asteraceae family and artemisinin biosynthesis.</title>
        <authorList>
            <person name="Shen Q."/>
            <person name="Zhang L."/>
            <person name="Liao Z."/>
            <person name="Wang S."/>
            <person name="Yan T."/>
            <person name="Shi P."/>
            <person name="Liu M."/>
            <person name="Fu X."/>
            <person name="Pan Q."/>
            <person name="Wang Y."/>
            <person name="Lv Z."/>
            <person name="Lu X."/>
            <person name="Zhang F."/>
            <person name="Jiang W."/>
            <person name="Ma Y."/>
            <person name="Chen M."/>
            <person name="Hao X."/>
            <person name="Li L."/>
            <person name="Tang Y."/>
            <person name="Lv G."/>
            <person name="Zhou Y."/>
            <person name="Sun X."/>
            <person name="Brodelius P.E."/>
            <person name="Rose J.K.C."/>
            <person name="Tang K."/>
        </authorList>
    </citation>
    <scope>NUCLEOTIDE SEQUENCE [LARGE SCALE GENOMIC DNA]</scope>
    <source>
        <strain evidence="5">cv. Huhao1</strain>
        <tissue evidence="4">Leaf</tissue>
    </source>
</reference>
<dbReference type="EMBL" id="PKPP01011864">
    <property type="protein sequence ID" value="PWA43353.1"/>
    <property type="molecule type" value="Genomic_DNA"/>
</dbReference>
<evidence type="ECO:0000256" key="1">
    <source>
        <dbReference type="ARBA" id="ARBA00009500"/>
    </source>
</evidence>
<dbReference type="PROSITE" id="PS00284">
    <property type="entry name" value="SERPIN"/>
    <property type="match status" value="1"/>
</dbReference>
<comment type="caution">
    <text evidence="4">The sequence shown here is derived from an EMBL/GenBank/DDBJ whole genome shotgun (WGS) entry which is preliminary data.</text>
</comment>
<dbReference type="PANTHER" id="PTHR11461">
    <property type="entry name" value="SERINE PROTEASE INHIBITOR, SERPIN"/>
    <property type="match status" value="1"/>
</dbReference>
<dbReference type="InterPro" id="IPR023795">
    <property type="entry name" value="Serpin_CS"/>
</dbReference>
<evidence type="ECO:0000313" key="4">
    <source>
        <dbReference type="EMBL" id="PWA43353.1"/>
    </source>
</evidence>
<dbReference type="Proteomes" id="UP000245207">
    <property type="component" value="Unassembled WGS sequence"/>
</dbReference>
<dbReference type="InterPro" id="IPR023796">
    <property type="entry name" value="Serpin_dom"/>
</dbReference>
<evidence type="ECO:0000313" key="5">
    <source>
        <dbReference type="Proteomes" id="UP000245207"/>
    </source>
</evidence>
<dbReference type="OrthoDB" id="671595at2759"/>
<dbReference type="InterPro" id="IPR042178">
    <property type="entry name" value="Serpin_sf_1"/>
</dbReference>
<dbReference type="Pfam" id="PF00079">
    <property type="entry name" value="Serpin"/>
    <property type="match status" value="1"/>
</dbReference>
<dbReference type="Gene3D" id="3.30.497.10">
    <property type="entry name" value="Antithrombin, subunit I, domain 2"/>
    <property type="match status" value="1"/>
</dbReference>
<protein>
    <submittedName>
        <fullName evidence="4">Serpin-Z2A</fullName>
    </submittedName>
</protein>
<name>A0A2U1L2Y2_ARTAN</name>
<dbReference type="InterPro" id="IPR000215">
    <property type="entry name" value="Serpin_fam"/>
</dbReference>
<gene>
    <name evidence="4" type="ORF">CTI12_AA536210</name>
</gene>
<comment type="similarity">
    <text evidence="1 2">Belongs to the serpin family.</text>
</comment>
<dbReference type="InterPro" id="IPR042185">
    <property type="entry name" value="Serpin_sf_2"/>
</dbReference>
<dbReference type="STRING" id="35608.A0A2U1L2Y2"/>
<dbReference type="SUPFAM" id="SSF56574">
    <property type="entry name" value="Serpins"/>
    <property type="match status" value="1"/>
</dbReference>
<dbReference type="GO" id="GO:0005615">
    <property type="term" value="C:extracellular space"/>
    <property type="evidence" value="ECO:0007669"/>
    <property type="project" value="InterPro"/>
</dbReference>
<keyword evidence="5" id="KW-1185">Reference proteome</keyword>
<dbReference type="Gene3D" id="2.30.39.10">
    <property type="entry name" value="Alpha-1-antitrypsin, domain 1"/>
    <property type="match status" value="1"/>
</dbReference>
<evidence type="ECO:0000256" key="2">
    <source>
        <dbReference type="RuleBase" id="RU000411"/>
    </source>
</evidence>
<dbReference type="AlphaFoldDB" id="A0A2U1L2Y2"/>
<feature type="domain" description="Serpin" evidence="3">
    <location>
        <begin position="27"/>
        <end position="376"/>
    </location>
</feature>
<dbReference type="GO" id="GO:0004867">
    <property type="term" value="F:serine-type endopeptidase inhibitor activity"/>
    <property type="evidence" value="ECO:0007669"/>
    <property type="project" value="InterPro"/>
</dbReference>
<evidence type="ECO:0000259" key="3">
    <source>
        <dbReference type="SMART" id="SM00093"/>
    </source>
</evidence>
<dbReference type="InterPro" id="IPR036186">
    <property type="entry name" value="Serpin_sf"/>
</dbReference>
<accession>A0A2U1L2Y2</accession>